<dbReference type="GO" id="GO:0017128">
    <property type="term" value="F:phospholipid scramblase activity"/>
    <property type="evidence" value="ECO:0007669"/>
    <property type="project" value="InterPro"/>
</dbReference>
<accession>K1DY75</accession>
<protein>
    <recommendedName>
        <fullName evidence="6">Scramblase</fullName>
    </recommendedName>
</protein>
<dbReference type="InterPro" id="IPR007612">
    <property type="entry name" value="LOR"/>
</dbReference>
<dbReference type="Pfam" id="PF04525">
    <property type="entry name" value="LOR"/>
    <property type="match status" value="1"/>
</dbReference>
<name>K1DY75_9MICO</name>
<evidence type="ECO:0000313" key="4">
    <source>
        <dbReference type="Proteomes" id="UP000004474"/>
    </source>
</evidence>
<gene>
    <name evidence="2" type="ORF">B277_07106</name>
    <name evidence="3" type="ORF">CWN80_06285</name>
</gene>
<dbReference type="RefSeq" id="WP_007926508.1">
    <property type="nucleotide sequence ID" value="NZ_ALWX01000024.1"/>
</dbReference>
<dbReference type="AlphaFoldDB" id="K1DY75"/>
<dbReference type="InterPro" id="IPR038595">
    <property type="entry name" value="LOR_sf"/>
</dbReference>
<evidence type="ECO:0000256" key="1">
    <source>
        <dbReference type="ARBA" id="ARBA00005437"/>
    </source>
</evidence>
<dbReference type="InterPro" id="IPR025659">
    <property type="entry name" value="Tubby-like_C"/>
</dbReference>
<reference evidence="3" key="3">
    <citation type="submission" date="2017-11" db="EMBL/GenBank/DDBJ databases">
        <authorList>
            <person name="Seuylemezian A."/>
            <person name="Cooper K."/>
            <person name="Vaishampayan P."/>
        </authorList>
    </citation>
    <scope>NUCLEOTIDE SEQUENCE</scope>
    <source>
        <strain evidence="3">PVAS-1</strain>
    </source>
</reference>
<dbReference type="STRING" id="1210046.B277_07106"/>
<evidence type="ECO:0000313" key="5">
    <source>
        <dbReference type="Proteomes" id="UP000288711"/>
    </source>
</evidence>
<dbReference type="EMBL" id="ALWX01000024">
    <property type="protein sequence ID" value="EKA61535.1"/>
    <property type="molecule type" value="Genomic_DNA"/>
</dbReference>
<evidence type="ECO:0008006" key="6">
    <source>
        <dbReference type="Google" id="ProtNLM"/>
    </source>
</evidence>
<dbReference type="eggNOG" id="COG4894">
    <property type="taxonomic scope" value="Bacteria"/>
</dbReference>
<comment type="caution">
    <text evidence="2">The sequence shown here is derived from an EMBL/GenBank/DDBJ whole genome shotgun (WGS) entry which is preliminary data.</text>
</comment>
<evidence type="ECO:0000313" key="2">
    <source>
        <dbReference type="EMBL" id="EKA61535.1"/>
    </source>
</evidence>
<dbReference type="Proteomes" id="UP000288711">
    <property type="component" value="Unassembled WGS sequence"/>
</dbReference>
<organism evidence="2 4">
    <name type="scientific">Janibacter hoylei PVAS-1</name>
    <dbReference type="NCBI Taxonomy" id="1210046"/>
    <lineage>
        <taxon>Bacteria</taxon>
        <taxon>Bacillati</taxon>
        <taxon>Actinomycetota</taxon>
        <taxon>Actinomycetes</taxon>
        <taxon>Micrococcales</taxon>
        <taxon>Intrasporangiaceae</taxon>
        <taxon>Janibacter</taxon>
    </lineage>
</organism>
<evidence type="ECO:0000313" key="3">
    <source>
        <dbReference type="EMBL" id="RWU84000.1"/>
    </source>
</evidence>
<dbReference type="PATRIC" id="fig|1210046.3.peg.1377"/>
<sequence>MGILQTDAIVLYQVRSFLSNDFAIHDLTGQPVGRIVTEGGAGSRLLMGNRQLAIVDSDGTLLMRLVDPPNLGLDRFEVLDGHGNLVARIVKEFTLFKKALRIELTTGPQLRLDGSLFDHEFSVTGPGGVAATVSRHWPGVTQVFLGRERYVLGFSPQVPAPEKLGTIGAVIALDLIRAKQRNNG</sequence>
<proteinExistence type="inferred from homology"/>
<dbReference type="Proteomes" id="UP000004474">
    <property type="component" value="Unassembled WGS sequence"/>
</dbReference>
<comment type="similarity">
    <text evidence="1">Belongs to the LOR family.</text>
</comment>
<reference evidence="2 4" key="2">
    <citation type="journal article" date="2012" name="J. Bacteriol.">
        <title>Genome Sequence of Janibacter hoylei MTCC8307, Isolated from the Stratospheric Air.</title>
        <authorList>
            <person name="Pawar S.P."/>
            <person name="Dhotre D.P."/>
            <person name="Shetty S.A."/>
            <person name="Chowdhury S.P."/>
            <person name="Chaudhari B.L."/>
            <person name="Shouche Y.S."/>
        </authorList>
    </citation>
    <scope>NUCLEOTIDE SEQUENCE [LARGE SCALE GENOMIC DNA]</scope>
    <source>
        <strain evidence="2 4">PVAS-1</strain>
    </source>
</reference>
<keyword evidence="5" id="KW-1185">Reference proteome</keyword>
<dbReference type="EMBL" id="PIPF01000006">
    <property type="protein sequence ID" value="RWU84000.1"/>
    <property type="molecule type" value="Genomic_DNA"/>
</dbReference>
<dbReference type="Gene3D" id="2.40.160.200">
    <property type="entry name" value="LURP1-related"/>
    <property type="match status" value="1"/>
</dbReference>
<dbReference type="SUPFAM" id="SSF54518">
    <property type="entry name" value="Tubby C-terminal domain-like"/>
    <property type="match status" value="1"/>
</dbReference>
<reference evidence="3 5" key="1">
    <citation type="journal article" date="2009" name="Int. J. Syst. Evol. Microbiol.">
        <title>Janibacter hoylei sp. nov., Bacillus isronensis sp. nov. and Bacillus aryabhattai sp. nov., isolated from cryotubes used for collecting air from the upper atmosphere.</title>
        <authorList>
            <person name="Shivaji S."/>
            <person name="Chaturvedi P."/>
            <person name="Begum Z."/>
            <person name="Pindi P.K."/>
            <person name="Manorama R."/>
            <person name="Padmanaban D.A."/>
            <person name="Shouche Y.S."/>
            <person name="Pawar S."/>
            <person name="Vaishampayan P."/>
            <person name="Dutt C.B."/>
            <person name="Datta G.N."/>
            <person name="Manchanda R.K."/>
            <person name="Rao U.R."/>
            <person name="Bhargava P.M."/>
            <person name="Narlikar J.V."/>
        </authorList>
    </citation>
    <scope>NUCLEOTIDE SEQUENCE [LARGE SCALE GENOMIC DNA]</scope>
    <source>
        <strain evidence="3 5">PVAS-1</strain>
    </source>
</reference>